<evidence type="ECO:0000313" key="9">
    <source>
        <dbReference type="EMBL" id="GAA1007935.1"/>
    </source>
</evidence>
<dbReference type="InterPro" id="IPR006683">
    <property type="entry name" value="Thioestr_dom"/>
</dbReference>
<comment type="catalytic activity">
    <reaction evidence="2">
        <text>a fatty acyl-CoA + H2O = a fatty acid + CoA + H(+)</text>
        <dbReference type="Rhea" id="RHEA:16781"/>
        <dbReference type="ChEBI" id="CHEBI:15377"/>
        <dbReference type="ChEBI" id="CHEBI:15378"/>
        <dbReference type="ChEBI" id="CHEBI:28868"/>
        <dbReference type="ChEBI" id="CHEBI:57287"/>
        <dbReference type="ChEBI" id="CHEBI:77636"/>
        <dbReference type="EC" id="3.1.2.20"/>
    </reaction>
</comment>
<keyword evidence="10" id="KW-1185">Reference proteome</keyword>
<comment type="caution">
    <text evidence="9">The sequence shown here is derived from an EMBL/GenBank/DDBJ whole genome shotgun (WGS) entry which is preliminary data.</text>
</comment>
<comment type="catalytic activity">
    <reaction evidence="7">
        <text>a medium-chain fatty acyl-CoA + H2O = a medium-chain fatty acid + CoA + H(+)</text>
        <dbReference type="Rhea" id="RHEA:68184"/>
        <dbReference type="ChEBI" id="CHEBI:15377"/>
        <dbReference type="ChEBI" id="CHEBI:15378"/>
        <dbReference type="ChEBI" id="CHEBI:57287"/>
        <dbReference type="ChEBI" id="CHEBI:59558"/>
        <dbReference type="ChEBI" id="CHEBI:90546"/>
    </reaction>
</comment>
<dbReference type="NCBIfam" id="TIGR00369">
    <property type="entry name" value="unchar_dom_1"/>
    <property type="match status" value="1"/>
</dbReference>
<dbReference type="InterPro" id="IPR029069">
    <property type="entry name" value="HotDog_dom_sf"/>
</dbReference>
<evidence type="ECO:0000256" key="7">
    <source>
        <dbReference type="ARBA" id="ARBA00048062"/>
    </source>
</evidence>
<dbReference type="EC" id="3.1.2.20" evidence="5"/>
<proteinExistence type="inferred from homology"/>
<dbReference type="Gene3D" id="3.10.129.10">
    <property type="entry name" value="Hotdog Thioesterase"/>
    <property type="match status" value="1"/>
</dbReference>
<name>A0ABP4DFT6_9ACTN</name>
<evidence type="ECO:0000259" key="8">
    <source>
        <dbReference type="Pfam" id="PF03061"/>
    </source>
</evidence>
<evidence type="ECO:0000256" key="3">
    <source>
        <dbReference type="ARBA" id="ARBA00036002"/>
    </source>
</evidence>
<dbReference type="Pfam" id="PF03061">
    <property type="entry name" value="4HBT"/>
    <property type="match status" value="1"/>
</dbReference>
<protein>
    <recommendedName>
        <fullName evidence="6">Medium/long-chain acyl-CoA thioesterase YigI</fullName>
        <ecNumber evidence="5">3.1.2.20</ecNumber>
    </recommendedName>
</protein>
<dbReference type="CDD" id="cd03443">
    <property type="entry name" value="PaaI_thioesterase"/>
    <property type="match status" value="1"/>
</dbReference>
<dbReference type="RefSeq" id="WP_067396542.1">
    <property type="nucleotide sequence ID" value="NZ_BAAAHU010000015.1"/>
</dbReference>
<organism evidence="9 10">
    <name type="scientific">Streptomyces thermogriseus</name>
    <dbReference type="NCBI Taxonomy" id="75292"/>
    <lineage>
        <taxon>Bacteria</taxon>
        <taxon>Bacillati</taxon>
        <taxon>Actinomycetota</taxon>
        <taxon>Actinomycetes</taxon>
        <taxon>Kitasatosporales</taxon>
        <taxon>Streptomycetaceae</taxon>
        <taxon>Streptomyces</taxon>
    </lineage>
</organism>
<dbReference type="SUPFAM" id="SSF54637">
    <property type="entry name" value="Thioesterase/thiol ester dehydrase-isomerase"/>
    <property type="match status" value="1"/>
</dbReference>
<evidence type="ECO:0000256" key="6">
    <source>
        <dbReference type="ARBA" id="ARBA00040062"/>
    </source>
</evidence>
<evidence type="ECO:0000256" key="2">
    <source>
        <dbReference type="ARBA" id="ARBA00035880"/>
    </source>
</evidence>
<evidence type="ECO:0000313" key="10">
    <source>
        <dbReference type="Proteomes" id="UP001501072"/>
    </source>
</evidence>
<comment type="similarity">
    <text evidence="4">Belongs to the YigI thioesterase family.</text>
</comment>
<dbReference type="EMBL" id="BAAAHU010000015">
    <property type="protein sequence ID" value="GAA1007935.1"/>
    <property type="molecule type" value="Genomic_DNA"/>
</dbReference>
<gene>
    <name evidence="9" type="ORF">GCM10009564_19100</name>
</gene>
<comment type="catalytic activity">
    <reaction evidence="3">
        <text>a long-chain fatty acyl-CoA + H2O = a long-chain fatty acid + CoA + H(+)</text>
        <dbReference type="Rhea" id="RHEA:67680"/>
        <dbReference type="ChEBI" id="CHEBI:15377"/>
        <dbReference type="ChEBI" id="CHEBI:15378"/>
        <dbReference type="ChEBI" id="CHEBI:57287"/>
        <dbReference type="ChEBI" id="CHEBI:57560"/>
        <dbReference type="ChEBI" id="CHEBI:83139"/>
    </reaction>
</comment>
<accession>A0ABP4DFT6</accession>
<sequence length="143" mass="15195">MTDVPDPALARKVLEAQPFSELLGARLVTFEKGEATLELDIRDDLRQQNGFLHGGVLAYAADNALTFAAGTVAGARLLTAGFTIDYLRPAEGTLLRARAQVVRAGRSRVVCRCDLSTVDDDGVETLCAVAQGTVAVPEPPQKT</sequence>
<evidence type="ECO:0000256" key="4">
    <source>
        <dbReference type="ARBA" id="ARBA00038381"/>
    </source>
</evidence>
<keyword evidence="1" id="KW-0378">Hydrolase</keyword>
<reference evidence="10" key="1">
    <citation type="journal article" date="2019" name="Int. J. Syst. Evol. Microbiol.">
        <title>The Global Catalogue of Microorganisms (GCM) 10K type strain sequencing project: providing services to taxonomists for standard genome sequencing and annotation.</title>
        <authorList>
            <consortium name="The Broad Institute Genomics Platform"/>
            <consortium name="The Broad Institute Genome Sequencing Center for Infectious Disease"/>
            <person name="Wu L."/>
            <person name="Ma J."/>
        </authorList>
    </citation>
    <scope>NUCLEOTIDE SEQUENCE [LARGE SCALE GENOMIC DNA]</scope>
    <source>
        <strain evidence="10">JCM 11269</strain>
    </source>
</reference>
<dbReference type="Proteomes" id="UP001501072">
    <property type="component" value="Unassembled WGS sequence"/>
</dbReference>
<dbReference type="PANTHER" id="PTHR43240">
    <property type="entry name" value="1,4-DIHYDROXY-2-NAPHTHOYL-COA THIOESTERASE 1"/>
    <property type="match status" value="1"/>
</dbReference>
<evidence type="ECO:0000256" key="1">
    <source>
        <dbReference type="ARBA" id="ARBA00022801"/>
    </source>
</evidence>
<evidence type="ECO:0000256" key="5">
    <source>
        <dbReference type="ARBA" id="ARBA00038894"/>
    </source>
</evidence>
<feature type="domain" description="Thioesterase" evidence="8">
    <location>
        <begin position="49"/>
        <end position="121"/>
    </location>
</feature>
<dbReference type="InterPro" id="IPR003736">
    <property type="entry name" value="PAAI_dom"/>
</dbReference>
<dbReference type="PANTHER" id="PTHR43240:SF20">
    <property type="entry name" value="MEDIUM_LONG-CHAIN ACYL-COA THIOESTERASE YIGI"/>
    <property type="match status" value="1"/>
</dbReference>